<evidence type="ECO:0000313" key="1">
    <source>
        <dbReference type="EMBL" id="ARM86071.1"/>
    </source>
</evidence>
<dbReference type="Proteomes" id="UP000193100">
    <property type="component" value="Chromosome"/>
</dbReference>
<dbReference type="EMBL" id="CP020931">
    <property type="protein sequence ID" value="ARM86071.1"/>
    <property type="molecule type" value="Genomic_DNA"/>
</dbReference>
<gene>
    <name evidence="1" type="ORF">MARSALSMR5_04051</name>
</gene>
<name>A0A1W6KF98_9GAMM</name>
<reference evidence="1 2" key="1">
    <citation type="submission" date="2017-04" db="EMBL/GenBank/DDBJ databases">
        <title>Genome Sequence of Marinobacter salarius strain SMR5 Isolated from a culture of the Diatom Skeletonema marinoi.</title>
        <authorList>
            <person name="Topel M."/>
            <person name="Pinder M.I.M."/>
            <person name="Johansson O.N."/>
            <person name="Kourtchenko O."/>
            <person name="Godhe A."/>
            <person name="Clarke A.K."/>
        </authorList>
    </citation>
    <scope>NUCLEOTIDE SEQUENCE [LARGE SCALE GENOMIC DNA]</scope>
    <source>
        <strain evidence="1 2">SMR5</strain>
    </source>
</reference>
<protein>
    <submittedName>
        <fullName evidence="1">Uncharacterized protein</fullName>
    </submittedName>
</protein>
<accession>A0A1W6KF98</accession>
<organism evidence="1 2">
    <name type="scientific">Marinobacter salarius</name>
    <dbReference type="NCBI Taxonomy" id="1420917"/>
    <lineage>
        <taxon>Bacteria</taxon>
        <taxon>Pseudomonadati</taxon>
        <taxon>Pseudomonadota</taxon>
        <taxon>Gammaproteobacteria</taxon>
        <taxon>Pseudomonadales</taxon>
        <taxon>Marinobacteraceae</taxon>
        <taxon>Marinobacter</taxon>
    </lineage>
</organism>
<proteinExistence type="predicted"/>
<sequence length="47" mass="5350">MAEPSVQGCIYSVFRREIPVRAFPEPIFSKTPEFVLGFFYACILVHG</sequence>
<dbReference type="AlphaFoldDB" id="A0A1W6KF98"/>
<evidence type="ECO:0000313" key="2">
    <source>
        <dbReference type="Proteomes" id="UP000193100"/>
    </source>
</evidence>